<gene>
    <name evidence="4" type="ORF">CYJ41_02365</name>
</gene>
<keyword evidence="2" id="KW-0949">S-adenosyl-L-methionine</keyword>
<dbReference type="InterPro" id="IPR002052">
    <property type="entry name" value="DNA_methylase_N6_adenine_CS"/>
</dbReference>
<comment type="caution">
    <text evidence="4">The sequence shown here is derived from an EMBL/GenBank/DDBJ whole genome shotgun (WGS) entry which is preliminary data.</text>
</comment>
<evidence type="ECO:0000313" key="4">
    <source>
        <dbReference type="EMBL" id="PKZ29755.1"/>
    </source>
</evidence>
<dbReference type="RefSeq" id="WP_101636757.1">
    <property type="nucleotide sequence ID" value="NZ_JAPXGN010000005.1"/>
</dbReference>
<evidence type="ECO:0000256" key="1">
    <source>
        <dbReference type="ARBA" id="ARBA00022603"/>
    </source>
</evidence>
<keyword evidence="1 4" id="KW-0489">Methyltransferase</keyword>
<organism evidence="4 5">
    <name type="scientific">Campylobacter ureolyticus</name>
    <dbReference type="NCBI Taxonomy" id="827"/>
    <lineage>
        <taxon>Bacteria</taxon>
        <taxon>Pseudomonadati</taxon>
        <taxon>Campylobacterota</taxon>
        <taxon>Epsilonproteobacteria</taxon>
        <taxon>Campylobacterales</taxon>
        <taxon>Campylobacteraceae</taxon>
        <taxon>Campylobacter</taxon>
    </lineage>
</organism>
<dbReference type="EMBL" id="PKHU01000002">
    <property type="protein sequence ID" value="PKZ29755.1"/>
    <property type="molecule type" value="Genomic_DNA"/>
</dbReference>
<dbReference type="Gene3D" id="3.40.50.150">
    <property type="entry name" value="Vaccinia Virus protein VP39"/>
    <property type="match status" value="1"/>
</dbReference>
<dbReference type="GO" id="GO:0032259">
    <property type="term" value="P:methylation"/>
    <property type="evidence" value="ECO:0007669"/>
    <property type="project" value="UniProtKB-KW"/>
</dbReference>
<dbReference type="InterPro" id="IPR029063">
    <property type="entry name" value="SAM-dependent_MTases_sf"/>
</dbReference>
<dbReference type="PANTHER" id="PTHR47739:SF1">
    <property type="entry name" value="TRNA1(VAL) (ADENINE(37)-N6)-METHYLTRANSFERASE"/>
    <property type="match status" value="1"/>
</dbReference>
<dbReference type="AlphaFoldDB" id="A0A2I1NBN3"/>
<accession>A0A2I1NBN3</accession>
<feature type="domain" description="Methyltransferase small" evidence="3">
    <location>
        <begin position="27"/>
        <end position="163"/>
    </location>
</feature>
<dbReference type="InterPro" id="IPR050210">
    <property type="entry name" value="tRNA_Adenine-N(6)_MTase"/>
</dbReference>
<dbReference type="SUPFAM" id="SSF53335">
    <property type="entry name" value="S-adenosyl-L-methionine-dependent methyltransferases"/>
    <property type="match status" value="1"/>
</dbReference>
<evidence type="ECO:0000313" key="5">
    <source>
        <dbReference type="Proteomes" id="UP000234639"/>
    </source>
</evidence>
<reference evidence="4 5" key="1">
    <citation type="submission" date="2017-12" db="EMBL/GenBank/DDBJ databases">
        <title>Phylogenetic diversity of female urinary microbiome.</title>
        <authorList>
            <person name="Thomas-White K."/>
            <person name="Wolfe A.J."/>
        </authorList>
    </citation>
    <scope>NUCLEOTIDE SEQUENCE [LARGE SCALE GENOMIC DNA]</scope>
    <source>
        <strain evidence="4 5">UMB0112</strain>
    </source>
</reference>
<keyword evidence="4" id="KW-0808">Transferase</keyword>
<name>A0A2I1NBN3_9BACT</name>
<dbReference type="PANTHER" id="PTHR47739">
    <property type="entry name" value="TRNA1(VAL) (ADENINE(37)-N6)-METHYLTRANSFERASE"/>
    <property type="match status" value="1"/>
</dbReference>
<sequence>MIIYQLKDGYRYNSDTIMLYNFIFDISPKGNILEVGAGCGVLGLLLKRDLKNANLTLMDIQKENIKLCEINSSKNRLDVNIILADFKEFKSDKRYDVIISNPPYYHDGVIKSENLHLNISRYSSNLSLSDLIQNSSTHLKSHGSLIFCYDAKQLMNVAYLLLKNKFCMTKLKFIYPKIGKKAKIALIEAKKSSKSLCLVDEGFYLSDENGYTKEALKLFKKANLESKDIVLGKNYD</sequence>
<dbReference type="GO" id="GO:0003676">
    <property type="term" value="F:nucleic acid binding"/>
    <property type="evidence" value="ECO:0007669"/>
    <property type="project" value="InterPro"/>
</dbReference>
<protein>
    <submittedName>
        <fullName evidence="4">Methyltransferase</fullName>
    </submittedName>
</protein>
<dbReference type="PROSITE" id="PS00092">
    <property type="entry name" value="N6_MTASE"/>
    <property type="match status" value="1"/>
</dbReference>
<dbReference type="GO" id="GO:0008757">
    <property type="term" value="F:S-adenosylmethionine-dependent methyltransferase activity"/>
    <property type="evidence" value="ECO:0007669"/>
    <property type="project" value="UniProtKB-ARBA"/>
</dbReference>
<dbReference type="Pfam" id="PF05175">
    <property type="entry name" value="MTS"/>
    <property type="match status" value="1"/>
</dbReference>
<dbReference type="InterPro" id="IPR007848">
    <property type="entry name" value="Small_mtfrase_dom"/>
</dbReference>
<dbReference type="GO" id="GO:0008170">
    <property type="term" value="F:N-methyltransferase activity"/>
    <property type="evidence" value="ECO:0007669"/>
    <property type="project" value="UniProtKB-ARBA"/>
</dbReference>
<evidence type="ECO:0000256" key="2">
    <source>
        <dbReference type="ARBA" id="ARBA00022691"/>
    </source>
</evidence>
<dbReference type="Proteomes" id="UP000234639">
    <property type="component" value="Unassembled WGS sequence"/>
</dbReference>
<proteinExistence type="predicted"/>
<dbReference type="CDD" id="cd02440">
    <property type="entry name" value="AdoMet_MTases"/>
    <property type="match status" value="1"/>
</dbReference>
<evidence type="ECO:0000259" key="3">
    <source>
        <dbReference type="Pfam" id="PF05175"/>
    </source>
</evidence>